<dbReference type="InterPro" id="IPR019080">
    <property type="entry name" value="YqaJ_viral_recombinase"/>
</dbReference>
<dbReference type="eggNOG" id="COG5377">
    <property type="taxonomic scope" value="Bacteria"/>
</dbReference>
<dbReference type="HOGENOM" id="CLU_879428_0_0_5"/>
<dbReference type="InterPro" id="IPR011335">
    <property type="entry name" value="Restrct_endonuc-II-like"/>
</dbReference>
<dbReference type="InterPro" id="IPR011604">
    <property type="entry name" value="PDDEXK-like_dom_sf"/>
</dbReference>
<reference evidence="2 3" key="1">
    <citation type="submission" date="2009-01" db="EMBL/GenBank/DDBJ databases">
        <title>Complete sequence of chromosome of Methylobacterium nodulans ORS 2060.</title>
        <authorList>
            <consortium name="US DOE Joint Genome Institute"/>
            <person name="Lucas S."/>
            <person name="Copeland A."/>
            <person name="Lapidus A."/>
            <person name="Glavina del Rio T."/>
            <person name="Dalin E."/>
            <person name="Tice H."/>
            <person name="Bruce D."/>
            <person name="Goodwin L."/>
            <person name="Pitluck S."/>
            <person name="Sims D."/>
            <person name="Brettin T."/>
            <person name="Detter J.C."/>
            <person name="Han C."/>
            <person name="Larimer F."/>
            <person name="Land M."/>
            <person name="Hauser L."/>
            <person name="Kyrpides N."/>
            <person name="Ivanova N."/>
            <person name="Marx C.J."/>
            <person name="Richardson P."/>
        </authorList>
    </citation>
    <scope>NUCLEOTIDE SEQUENCE [LARGE SCALE GENOMIC DNA]</scope>
    <source>
        <strain evidence="3">LMG 21967 / CNCM I-2342 / ORS 2060</strain>
    </source>
</reference>
<dbReference type="RefSeq" id="WP_015930151.1">
    <property type="nucleotide sequence ID" value="NC_011894.1"/>
</dbReference>
<keyword evidence="3" id="KW-1185">Reference proteome</keyword>
<protein>
    <recommendedName>
        <fullName evidence="1">YqaJ viral recombinase domain-containing protein</fullName>
    </recommendedName>
</protein>
<dbReference type="STRING" id="460265.Mnod_3585"/>
<dbReference type="OrthoDB" id="7801725at2"/>
<evidence type="ECO:0000313" key="2">
    <source>
        <dbReference type="EMBL" id="ACL58494.1"/>
    </source>
</evidence>
<accession>B8INX8</accession>
<evidence type="ECO:0000259" key="1">
    <source>
        <dbReference type="Pfam" id="PF09588"/>
    </source>
</evidence>
<sequence length="316" mass="34845">MKIERHRINPAKDRAGWLALRAQDITASVAGAVLGVHEYTTRFELHALKAGLLSEDPTETLAMRRGRLLEDDALQVLREDRPRWKVTPANNVYLRAPELRIGCTPDAYAVDPERPGRGIIQVKTTSDIVFRHKWRTEGGEIELPLWIAVQAIVEARLTKAAWAAVALLVVGHDLNLHVVEIPLHAGIWDRLVQEVRAFWQGVADGVPPPADYSRDGDALAALYPPDDGLPVLDLSGDNRAPALVDERAAAAVTIREAEKVKKALDAELIEKLAGYTQATLGDGRLIVRKTQHRASYTVQATFFPTITIRTPRKAAA</sequence>
<dbReference type="EMBL" id="CP001349">
    <property type="protein sequence ID" value="ACL58494.1"/>
    <property type="molecule type" value="Genomic_DNA"/>
</dbReference>
<dbReference type="KEGG" id="mno:Mnod_3585"/>
<organism evidence="2 3">
    <name type="scientific">Methylobacterium nodulans (strain LMG 21967 / CNCM I-2342 / ORS 2060)</name>
    <dbReference type="NCBI Taxonomy" id="460265"/>
    <lineage>
        <taxon>Bacteria</taxon>
        <taxon>Pseudomonadati</taxon>
        <taxon>Pseudomonadota</taxon>
        <taxon>Alphaproteobacteria</taxon>
        <taxon>Hyphomicrobiales</taxon>
        <taxon>Methylobacteriaceae</taxon>
        <taxon>Methylobacterium</taxon>
    </lineage>
</organism>
<evidence type="ECO:0000313" key="3">
    <source>
        <dbReference type="Proteomes" id="UP000008207"/>
    </source>
</evidence>
<dbReference type="AlphaFoldDB" id="B8INX8"/>
<gene>
    <name evidence="2" type="ordered locus">Mnod_3585</name>
</gene>
<feature type="domain" description="YqaJ viral recombinase" evidence="1">
    <location>
        <begin position="17"/>
        <end position="140"/>
    </location>
</feature>
<dbReference type="Gene3D" id="3.90.320.10">
    <property type="match status" value="1"/>
</dbReference>
<dbReference type="SUPFAM" id="SSF52980">
    <property type="entry name" value="Restriction endonuclease-like"/>
    <property type="match status" value="1"/>
</dbReference>
<dbReference type="Proteomes" id="UP000008207">
    <property type="component" value="Chromosome"/>
</dbReference>
<dbReference type="Pfam" id="PF09588">
    <property type="entry name" value="YqaJ"/>
    <property type="match status" value="1"/>
</dbReference>
<proteinExistence type="predicted"/>
<name>B8INX8_METNO</name>